<dbReference type="AlphaFoldDB" id="A0A510KS94"/>
<dbReference type="Proteomes" id="UP000321944">
    <property type="component" value="Chromosome"/>
</dbReference>
<dbReference type="RefSeq" id="WP_147003381.1">
    <property type="nucleotide sequence ID" value="NZ_AP019841.1"/>
</dbReference>
<reference evidence="1 2" key="1">
    <citation type="submission" date="2019-07" db="EMBL/GenBank/DDBJ databases">
        <title>Complete Genome Sequence of Leptotrichia wadei Strain JMUB3936.</title>
        <authorList>
            <person name="Watanabe S."/>
            <person name="Cui L."/>
        </authorList>
    </citation>
    <scope>NUCLEOTIDE SEQUENCE [LARGE SCALE GENOMIC DNA]</scope>
    <source>
        <strain evidence="1 2">JMUB3936</strain>
    </source>
</reference>
<evidence type="ECO:0000313" key="2">
    <source>
        <dbReference type="Proteomes" id="UP000321944"/>
    </source>
</evidence>
<dbReference type="EMBL" id="AP019841">
    <property type="protein sequence ID" value="BBM54582.1"/>
    <property type="molecule type" value="Genomic_DNA"/>
</dbReference>
<protein>
    <submittedName>
        <fullName evidence="1">Uncharacterized protein</fullName>
    </submittedName>
</protein>
<accession>A0A510KS94</accession>
<organism evidence="1 2">
    <name type="scientific">Leptotrichia wadei</name>
    <dbReference type="NCBI Taxonomy" id="157687"/>
    <lineage>
        <taxon>Bacteria</taxon>
        <taxon>Fusobacteriati</taxon>
        <taxon>Fusobacteriota</taxon>
        <taxon>Fusobacteriia</taxon>
        <taxon>Fusobacteriales</taxon>
        <taxon>Leptotrichiaceae</taxon>
        <taxon>Leptotrichia</taxon>
    </lineage>
</organism>
<name>A0A510KS94_9FUSO</name>
<sequence>MNLKEKKKKDFFGESVAYDMEFEISKNKEKIKIKYYNWDLMIALKNRAGISFLNGLLEKNINDFITKEEAEILISKKYKNEREKENIEIISKKDFLKELEIIVNAYEDIYNDNEVQKMFEDFKENF</sequence>
<proteinExistence type="predicted"/>
<gene>
    <name evidence="1" type="ORF">JMUB3936_0866</name>
</gene>
<evidence type="ECO:0000313" key="1">
    <source>
        <dbReference type="EMBL" id="BBM54582.1"/>
    </source>
</evidence>